<accession>A0A9D9DWR0</accession>
<organism evidence="2 3">
    <name type="scientific">Candidatus Pullibacteroides excrementavium</name>
    <dbReference type="NCBI Taxonomy" id="2840905"/>
    <lineage>
        <taxon>Bacteria</taxon>
        <taxon>Pseudomonadati</taxon>
        <taxon>Bacteroidota</taxon>
        <taxon>Bacteroidia</taxon>
        <taxon>Bacteroidales</taxon>
        <taxon>Candidatus Pullibacteroides</taxon>
    </lineage>
</organism>
<reference evidence="2" key="2">
    <citation type="journal article" date="2021" name="PeerJ">
        <title>Extensive microbial diversity within the chicken gut microbiome revealed by metagenomics and culture.</title>
        <authorList>
            <person name="Gilroy R."/>
            <person name="Ravi A."/>
            <person name="Getino M."/>
            <person name="Pursley I."/>
            <person name="Horton D.L."/>
            <person name="Alikhan N.F."/>
            <person name="Baker D."/>
            <person name="Gharbi K."/>
            <person name="Hall N."/>
            <person name="Watson M."/>
            <person name="Adriaenssens E.M."/>
            <person name="Foster-Nyarko E."/>
            <person name="Jarju S."/>
            <person name="Secka A."/>
            <person name="Antonio M."/>
            <person name="Oren A."/>
            <person name="Chaudhuri R.R."/>
            <person name="La Ragione R."/>
            <person name="Hildebrand F."/>
            <person name="Pallen M.J."/>
        </authorList>
    </citation>
    <scope>NUCLEOTIDE SEQUENCE</scope>
    <source>
        <strain evidence="2">2889</strain>
    </source>
</reference>
<comment type="caution">
    <text evidence="2">The sequence shown here is derived from an EMBL/GenBank/DDBJ whole genome shotgun (WGS) entry which is preliminary data.</text>
</comment>
<feature type="repeat" description="TPR" evidence="1">
    <location>
        <begin position="37"/>
        <end position="70"/>
    </location>
</feature>
<dbReference type="AlphaFoldDB" id="A0A9D9DWR0"/>
<dbReference type="EMBL" id="JADIMZ010000078">
    <property type="protein sequence ID" value="MBO8432659.1"/>
    <property type="molecule type" value="Genomic_DNA"/>
</dbReference>
<keyword evidence="1" id="KW-0802">TPR repeat</keyword>
<dbReference type="Proteomes" id="UP000823612">
    <property type="component" value="Unassembled WGS sequence"/>
</dbReference>
<dbReference type="InterPro" id="IPR019734">
    <property type="entry name" value="TPR_rpt"/>
</dbReference>
<dbReference type="SUPFAM" id="SSF48452">
    <property type="entry name" value="TPR-like"/>
    <property type="match status" value="2"/>
</dbReference>
<reference evidence="2" key="1">
    <citation type="submission" date="2020-10" db="EMBL/GenBank/DDBJ databases">
        <authorList>
            <person name="Gilroy R."/>
        </authorList>
    </citation>
    <scope>NUCLEOTIDE SEQUENCE</scope>
    <source>
        <strain evidence="2">2889</strain>
    </source>
</reference>
<evidence type="ECO:0008006" key="4">
    <source>
        <dbReference type="Google" id="ProtNLM"/>
    </source>
</evidence>
<evidence type="ECO:0000256" key="1">
    <source>
        <dbReference type="PROSITE-ProRule" id="PRU00339"/>
    </source>
</evidence>
<dbReference type="Gene3D" id="1.25.40.10">
    <property type="entry name" value="Tetratricopeptide repeat domain"/>
    <property type="match status" value="3"/>
</dbReference>
<proteinExistence type="predicted"/>
<evidence type="ECO:0000313" key="2">
    <source>
        <dbReference type="EMBL" id="MBO8432659.1"/>
    </source>
</evidence>
<sequence>MPLGSVSGFGVASSSWWRWLVLVCLLGFCPWILSAQEQNRLQLAERYMQNGEADKALSLYEELYREDPQTFVYQGYLQCLQSLERYPEAEKLIRRQMKAAPQPLLLQIDLLQNFLLAGETKKARSNFEDFLSGLDIYGGSAVSLSEIAQDIVEKTRRYDWAIALYVHVRELVGDAYRAVTEGSTPEYKLNRDFLKRAGSAAEARLYLRRLFGLGEAVPGMAWQEEWEDFSLFGAGKTDSPERYLYAQELADLYRKTGEYELMLDEYLKVLEKNPDQKEDVYACLQAAMASGGVSGGGFSDGVGFGAGWQEAVSQADGSKASVRVASRLSRLLYQRVQQHPMDETVQDMLVWVLLQQQDFETALLQAKAYSRRFEDGGWKWLETIRVVASNHRYELARPAYEEFVGERGESSASVSLSPRYLREAKIDLLDLYFASLENRKEKDSAWVVKLKQSYKRLLSELGRDPESFGLYRNLARIHAYYAGERDSARILLEEALASHRFTRSQQALLKIDLADILLYYNKVWDATLLYSQVEKDLKQDPVGFYAKLQNARLSYYIGEFEWAKSQLDVLRAATSKTIANDAMELSLLIKENMSPDSSYTGLWYVARSDFMAMRGLYAPALRLLDTLLTLPQEGGLFDEAWYRKAQIYLEMDSVSQALHWLSEVYTDYYDPLLVDDALFMAAELLQLRAGIPVPEGMEQAGAVWLPEAGSEVFGQRTEGQRTADKEESMRLYQRLFMEFKSSTLAALARQRYRFLRGDAGLQ</sequence>
<evidence type="ECO:0000313" key="3">
    <source>
        <dbReference type="Proteomes" id="UP000823612"/>
    </source>
</evidence>
<dbReference type="InterPro" id="IPR011990">
    <property type="entry name" value="TPR-like_helical_dom_sf"/>
</dbReference>
<name>A0A9D9DWR0_9BACT</name>
<protein>
    <recommendedName>
        <fullName evidence="4">Tetratricopeptide repeat protein</fullName>
    </recommendedName>
</protein>
<dbReference type="PANTHER" id="PTHR12558:SF13">
    <property type="entry name" value="CELL DIVISION CYCLE PROTEIN 27 HOMOLOG"/>
    <property type="match status" value="1"/>
</dbReference>
<dbReference type="PANTHER" id="PTHR12558">
    <property type="entry name" value="CELL DIVISION CYCLE 16,23,27"/>
    <property type="match status" value="1"/>
</dbReference>
<dbReference type="PROSITE" id="PS50005">
    <property type="entry name" value="TPR"/>
    <property type="match status" value="1"/>
</dbReference>
<gene>
    <name evidence="2" type="ORF">IAB08_05145</name>
</gene>